<evidence type="ECO:0000313" key="2">
    <source>
        <dbReference type="EnsemblMetazoa" id="CapteP226566"/>
    </source>
</evidence>
<evidence type="ECO:0008006" key="4">
    <source>
        <dbReference type="Google" id="ProtNLM"/>
    </source>
</evidence>
<accession>R7T481</accession>
<reference evidence="3" key="1">
    <citation type="submission" date="2012-12" db="EMBL/GenBank/DDBJ databases">
        <authorList>
            <person name="Hellsten U."/>
            <person name="Grimwood J."/>
            <person name="Chapman J.A."/>
            <person name="Shapiro H."/>
            <person name="Aerts A."/>
            <person name="Otillar R.P."/>
            <person name="Terry A.Y."/>
            <person name="Boore J.L."/>
            <person name="Simakov O."/>
            <person name="Marletaz F."/>
            <person name="Cho S.-J."/>
            <person name="Edsinger-Gonzales E."/>
            <person name="Havlak P."/>
            <person name="Kuo D.-H."/>
            <person name="Larsson T."/>
            <person name="Lv J."/>
            <person name="Arendt D."/>
            <person name="Savage R."/>
            <person name="Osoegawa K."/>
            <person name="de Jong P."/>
            <person name="Lindberg D.R."/>
            <person name="Seaver E.C."/>
            <person name="Weisblat D.A."/>
            <person name="Putnam N.H."/>
            <person name="Grigoriev I.V."/>
            <person name="Rokhsar D.S."/>
        </authorList>
    </citation>
    <scope>NUCLEOTIDE SEQUENCE</scope>
    <source>
        <strain evidence="3">I ESC-2004</strain>
    </source>
</reference>
<evidence type="ECO:0000313" key="3">
    <source>
        <dbReference type="Proteomes" id="UP000014760"/>
    </source>
</evidence>
<dbReference type="Proteomes" id="UP000014760">
    <property type="component" value="Unassembled WGS sequence"/>
</dbReference>
<sequence length="261" mass="29250">MALADTVNKLTTRKIELLRTLNAAFTGLISLRPTIAKIIFLVRMYIQGNRSGKTPPHRGEECIYTNIVNCMEGLNAVSSQSYVKNYNATELLAYCSAVDRFSECISTFVDSCPAENQAQLNDMVNSDRYLCSEEGSALMVQNHECFRQVETETLMRNCTRLYFEQLNREDLDDEEWCALMNDGIRCSLTGMTEACGADAGRMIHAVQLNAYENSAALYSCTLVEETATGTENAAVHSHHWSFFTIFLTAISLKIALQFQLL</sequence>
<dbReference type="EMBL" id="KB312243">
    <property type="protein sequence ID" value="ELT87581.1"/>
    <property type="molecule type" value="Genomic_DNA"/>
</dbReference>
<protein>
    <recommendedName>
        <fullName evidence="4">DUF19 domain-containing protein</fullName>
    </recommendedName>
</protein>
<evidence type="ECO:0000313" key="1">
    <source>
        <dbReference type="EMBL" id="ELT87581.1"/>
    </source>
</evidence>
<dbReference type="EnsemblMetazoa" id="CapteT226566">
    <property type="protein sequence ID" value="CapteP226566"/>
    <property type="gene ID" value="CapteG226566"/>
</dbReference>
<dbReference type="AlphaFoldDB" id="R7T481"/>
<name>R7T481_CAPTE</name>
<organism evidence="1">
    <name type="scientific">Capitella teleta</name>
    <name type="common">Polychaete worm</name>
    <dbReference type="NCBI Taxonomy" id="283909"/>
    <lineage>
        <taxon>Eukaryota</taxon>
        <taxon>Metazoa</taxon>
        <taxon>Spiralia</taxon>
        <taxon>Lophotrochozoa</taxon>
        <taxon>Annelida</taxon>
        <taxon>Polychaeta</taxon>
        <taxon>Sedentaria</taxon>
        <taxon>Scolecida</taxon>
        <taxon>Capitellidae</taxon>
        <taxon>Capitella</taxon>
    </lineage>
</organism>
<proteinExistence type="predicted"/>
<reference evidence="2" key="3">
    <citation type="submission" date="2015-06" db="UniProtKB">
        <authorList>
            <consortium name="EnsemblMetazoa"/>
        </authorList>
    </citation>
    <scope>IDENTIFICATION</scope>
</reference>
<keyword evidence="3" id="KW-1185">Reference proteome</keyword>
<gene>
    <name evidence="1" type="ORF">CAPTEDRAFT_226566</name>
</gene>
<dbReference type="EMBL" id="AMQN01003594">
    <property type="status" value="NOT_ANNOTATED_CDS"/>
    <property type="molecule type" value="Genomic_DNA"/>
</dbReference>
<reference evidence="1 3" key="2">
    <citation type="journal article" date="2013" name="Nature">
        <title>Insights into bilaterian evolution from three spiralian genomes.</title>
        <authorList>
            <person name="Simakov O."/>
            <person name="Marletaz F."/>
            <person name="Cho S.J."/>
            <person name="Edsinger-Gonzales E."/>
            <person name="Havlak P."/>
            <person name="Hellsten U."/>
            <person name="Kuo D.H."/>
            <person name="Larsson T."/>
            <person name="Lv J."/>
            <person name="Arendt D."/>
            <person name="Savage R."/>
            <person name="Osoegawa K."/>
            <person name="de Jong P."/>
            <person name="Grimwood J."/>
            <person name="Chapman J.A."/>
            <person name="Shapiro H."/>
            <person name="Aerts A."/>
            <person name="Otillar R.P."/>
            <person name="Terry A.Y."/>
            <person name="Boore J.L."/>
            <person name="Grigoriev I.V."/>
            <person name="Lindberg D.R."/>
            <person name="Seaver E.C."/>
            <person name="Weisblat D.A."/>
            <person name="Putnam N.H."/>
            <person name="Rokhsar D.S."/>
        </authorList>
    </citation>
    <scope>NUCLEOTIDE SEQUENCE</scope>
    <source>
        <strain evidence="1 3">I ESC-2004</strain>
    </source>
</reference>
<dbReference type="HOGENOM" id="CLU_093272_0_0_1"/>